<accession>A0ABY0GTH3</accession>
<protein>
    <recommendedName>
        <fullName evidence="5">Peroxin 22-like protein</fullName>
    </recommendedName>
</protein>
<keyword evidence="2" id="KW-0812">Transmembrane</keyword>
<reference evidence="3 4" key="1">
    <citation type="submission" date="2018-06" db="EMBL/GenBank/DDBJ databases">
        <title>Complete Genomes of Monosporascus.</title>
        <authorList>
            <person name="Robinson A.J."/>
            <person name="Natvig D.O."/>
        </authorList>
    </citation>
    <scope>NUCLEOTIDE SEQUENCE [LARGE SCALE GENOMIC DNA]</scope>
    <source>
        <strain evidence="3 4">CBS 609.92</strain>
    </source>
</reference>
<evidence type="ECO:0008006" key="5">
    <source>
        <dbReference type="Google" id="ProtNLM"/>
    </source>
</evidence>
<keyword evidence="4" id="KW-1185">Reference proteome</keyword>
<dbReference type="EMBL" id="QJNS01000555">
    <property type="protein sequence ID" value="RYO76797.1"/>
    <property type="molecule type" value="Genomic_DNA"/>
</dbReference>
<evidence type="ECO:0000313" key="3">
    <source>
        <dbReference type="EMBL" id="RYO76797.1"/>
    </source>
</evidence>
<keyword evidence="2" id="KW-0472">Membrane</keyword>
<feature type="compositionally biased region" description="Basic and acidic residues" evidence="1">
    <location>
        <begin position="157"/>
        <end position="173"/>
    </location>
</feature>
<name>A0ABY0GTH3_9PEZI</name>
<feature type="region of interest" description="Disordered" evidence="1">
    <location>
        <begin position="157"/>
        <end position="190"/>
    </location>
</feature>
<evidence type="ECO:0000256" key="2">
    <source>
        <dbReference type="SAM" id="Phobius"/>
    </source>
</evidence>
<comment type="caution">
    <text evidence="3">The sequence shown here is derived from an EMBL/GenBank/DDBJ whole genome shotgun (WGS) entry which is preliminary data.</text>
</comment>
<proteinExistence type="predicted"/>
<sequence>MSSYESSRSRRRGLWSFWVPVVVTAAVATAGVAAWIWSQRSNDEENENEADLDYENADYGDNPAYGAMRDIHGSGATDKAPFSREQGGSYGVTEPHAEATGAAVSWGAQMSGALRRTPSPQQFLSDAGKRVAAGVAGMGAAFGSALAAIREEDKNAYADHETWSEEAEARQEKVSAPSQSQSKDSGKRRKTVAIVVSADTNVGDSDGDGDEFYELVSVLSHIPRNTDFSKIKLFILIYSPGLKDPGPEAPASNLPPPSLSSSFSNIGHEQAQTPGSETKSPLLGSTSANPAFLAVYSQAVALVEKETMVIPFSTPNGYVHILRHLQPEVLYLQESLAGSEGSTINQLQTWLRHDVILVVGADGGHGGLADSESEAEAEAEQREKPELWWQNEERVGRGRGVVVVDSLRLGDDWGRRVQGKE</sequence>
<evidence type="ECO:0000313" key="4">
    <source>
        <dbReference type="Proteomes" id="UP000294003"/>
    </source>
</evidence>
<feature type="compositionally biased region" description="Basic and acidic residues" evidence="1">
    <location>
        <begin position="379"/>
        <end position="389"/>
    </location>
</feature>
<feature type="region of interest" description="Disordered" evidence="1">
    <location>
        <begin position="65"/>
        <end position="94"/>
    </location>
</feature>
<feature type="compositionally biased region" description="Polar residues" evidence="1">
    <location>
        <begin position="270"/>
        <end position="283"/>
    </location>
</feature>
<keyword evidence="2" id="KW-1133">Transmembrane helix</keyword>
<dbReference type="Proteomes" id="UP000294003">
    <property type="component" value="Unassembled WGS sequence"/>
</dbReference>
<gene>
    <name evidence="3" type="ORF">DL762_009703</name>
</gene>
<feature type="transmembrane region" description="Helical" evidence="2">
    <location>
        <begin position="12"/>
        <end position="37"/>
    </location>
</feature>
<organism evidence="3 4">
    <name type="scientific">Monosporascus cannonballus</name>
    <dbReference type="NCBI Taxonomy" id="155416"/>
    <lineage>
        <taxon>Eukaryota</taxon>
        <taxon>Fungi</taxon>
        <taxon>Dikarya</taxon>
        <taxon>Ascomycota</taxon>
        <taxon>Pezizomycotina</taxon>
        <taxon>Sordariomycetes</taxon>
        <taxon>Xylariomycetidae</taxon>
        <taxon>Xylariales</taxon>
        <taxon>Xylariales incertae sedis</taxon>
        <taxon>Monosporascus</taxon>
    </lineage>
</organism>
<evidence type="ECO:0000256" key="1">
    <source>
        <dbReference type="SAM" id="MobiDB-lite"/>
    </source>
</evidence>
<feature type="region of interest" description="Disordered" evidence="1">
    <location>
        <begin position="367"/>
        <end position="389"/>
    </location>
</feature>
<feature type="region of interest" description="Disordered" evidence="1">
    <location>
        <begin position="247"/>
        <end position="283"/>
    </location>
</feature>